<dbReference type="InterPro" id="IPR002347">
    <property type="entry name" value="SDR_fam"/>
</dbReference>
<dbReference type="PROSITE" id="PS00061">
    <property type="entry name" value="ADH_SHORT"/>
    <property type="match status" value="1"/>
</dbReference>
<evidence type="ECO:0000313" key="4">
    <source>
        <dbReference type="EMBL" id="KJY02555.1"/>
    </source>
</evidence>
<dbReference type="Proteomes" id="UP000033647">
    <property type="component" value="Unassembled WGS sequence"/>
</dbReference>
<dbReference type="SUPFAM" id="SSF51735">
    <property type="entry name" value="NAD(P)-binding Rossmann-fold domains"/>
    <property type="match status" value="1"/>
</dbReference>
<keyword evidence="5" id="KW-1185">Reference proteome</keyword>
<dbReference type="PANTHER" id="PTHR43008">
    <property type="entry name" value="BENZIL REDUCTASE"/>
    <property type="match status" value="1"/>
</dbReference>
<dbReference type="EMBL" id="LAFY01000039">
    <property type="protein sequence ID" value="KJY02555.1"/>
    <property type="molecule type" value="Genomic_DNA"/>
</dbReference>
<dbReference type="GO" id="GO:0050664">
    <property type="term" value="F:oxidoreductase activity, acting on NAD(P)H, oxygen as acceptor"/>
    <property type="evidence" value="ECO:0007669"/>
    <property type="project" value="TreeGrafter"/>
</dbReference>
<dbReference type="Gene3D" id="3.40.50.720">
    <property type="entry name" value="NAD(P)-binding Rossmann-like Domain"/>
    <property type="match status" value="1"/>
</dbReference>
<keyword evidence="3" id="KW-0560">Oxidoreductase</keyword>
<gene>
    <name evidence="4" type="ORF">TI39_contig42g00009</name>
</gene>
<keyword evidence="2" id="KW-0521">NADP</keyword>
<protein>
    <submittedName>
        <fullName evidence="4">Uncharacterized protein</fullName>
    </submittedName>
</protein>
<dbReference type="STRING" id="1047168.A0A0F4GYQ0"/>
<evidence type="ECO:0000256" key="3">
    <source>
        <dbReference type="ARBA" id="ARBA00023002"/>
    </source>
</evidence>
<dbReference type="GO" id="GO:0016616">
    <property type="term" value="F:oxidoreductase activity, acting on the CH-OH group of donors, NAD or NADP as acceptor"/>
    <property type="evidence" value="ECO:0007669"/>
    <property type="project" value="UniProtKB-ARBA"/>
</dbReference>
<dbReference type="InterPro" id="IPR020904">
    <property type="entry name" value="Sc_DH/Rdtase_CS"/>
</dbReference>
<accession>A0A0F4GYQ0</accession>
<evidence type="ECO:0000256" key="2">
    <source>
        <dbReference type="ARBA" id="ARBA00022857"/>
    </source>
</evidence>
<comment type="caution">
    <text evidence="4">The sequence shown here is derived from an EMBL/GenBank/DDBJ whole genome shotgun (WGS) entry which is preliminary data.</text>
</comment>
<proteinExistence type="inferred from homology"/>
<name>A0A0F4GYQ0_9PEZI</name>
<dbReference type="OrthoDB" id="417891at2759"/>
<comment type="similarity">
    <text evidence="1">Belongs to the short-chain dehydrogenases/reductases (SDR) family.</text>
</comment>
<sequence length="341" mass="36686">MAERPKSRFAADSAAYGLTAQAPSLFVHTPIREVSSVSVPTQLNRGWTLRSLGQISWFRQMDLFNLTGQTAVVTGGARGLGLSFASVLARANCNVAILDIGPEASEGIKGLKSYNAVKVEYYTCDISSKSQVNEVIDRIDHDFGRIDINVNAAGVVKDEPFLSTTEENLDRTFAINFKGSFFAAQACAANMIRRLKSSNTSTPVDPLIDGGSIVFIASISTHIASSAQNISAYVASKDAVRGLVRPLAVELAPYGIRVNSLSPGYMMTDMMRGLQSQQPDLVNQFMQETLLGGGKRIGQPEELQGPLLMLCSRKAGGWMTGQELLVDGGASSWKHPAVLNH</sequence>
<evidence type="ECO:0000256" key="1">
    <source>
        <dbReference type="ARBA" id="ARBA00006484"/>
    </source>
</evidence>
<dbReference type="FunFam" id="3.40.50.720:FF:000084">
    <property type="entry name" value="Short-chain dehydrogenase reductase"/>
    <property type="match status" value="1"/>
</dbReference>
<dbReference type="Pfam" id="PF13561">
    <property type="entry name" value="adh_short_C2"/>
    <property type="match status" value="1"/>
</dbReference>
<dbReference type="AlphaFoldDB" id="A0A0F4GYQ0"/>
<reference evidence="4 5" key="1">
    <citation type="submission" date="2015-03" db="EMBL/GenBank/DDBJ databases">
        <title>RNA-seq based gene annotation and comparative genomics of four Zymoseptoria species reveal species-specific pathogenicity related genes and transposable element activity.</title>
        <authorList>
            <person name="Grandaubert J."/>
            <person name="Bhattacharyya A."/>
            <person name="Stukenbrock E.H."/>
        </authorList>
    </citation>
    <scope>NUCLEOTIDE SEQUENCE [LARGE SCALE GENOMIC DNA]</scope>
    <source>
        <strain evidence="4 5">Zb18110</strain>
    </source>
</reference>
<dbReference type="PRINTS" id="PR00081">
    <property type="entry name" value="GDHRDH"/>
</dbReference>
<dbReference type="PANTHER" id="PTHR43008:SF4">
    <property type="entry name" value="CHAIN DEHYDROGENASE, PUTATIVE (AFU_ORTHOLOGUE AFUA_4G08710)-RELATED"/>
    <property type="match status" value="1"/>
</dbReference>
<dbReference type="PRINTS" id="PR00080">
    <property type="entry name" value="SDRFAMILY"/>
</dbReference>
<organism evidence="4 5">
    <name type="scientific">Zymoseptoria brevis</name>
    <dbReference type="NCBI Taxonomy" id="1047168"/>
    <lineage>
        <taxon>Eukaryota</taxon>
        <taxon>Fungi</taxon>
        <taxon>Dikarya</taxon>
        <taxon>Ascomycota</taxon>
        <taxon>Pezizomycotina</taxon>
        <taxon>Dothideomycetes</taxon>
        <taxon>Dothideomycetidae</taxon>
        <taxon>Mycosphaerellales</taxon>
        <taxon>Mycosphaerellaceae</taxon>
        <taxon>Zymoseptoria</taxon>
    </lineage>
</organism>
<dbReference type="InterPro" id="IPR036291">
    <property type="entry name" value="NAD(P)-bd_dom_sf"/>
</dbReference>
<evidence type="ECO:0000313" key="5">
    <source>
        <dbReference type="Proteomes" id="UP000033647"/>
    </source>
</evidence>